<evidence type="ECO:0000313" key="2">
    <source>
        <dbReference type="Proteomes" id="UP000503336"/>
    </source>
</evidence>
<sequence length="209" mass="23113">MALDIIGAGFGRTGTNSLKLALELLGFGPCHHMFEIRDNPALLPAWEAVAAGGAPDLDAVFKGYRSQVDWPGARYWRESAARWPEAKVVLSVRDPDLWFESVQATILPTMEASGTYDTDHANRLTAMARTLVMEKTFAGRLSDRAHAIGVYEAHNAAVRDAIPASRLLVMDVAEGWRPLCRFLGVEEPGEPFPMTNSSREFKDIDWENP</sequence>
<reference evidence="1 2" key="1">
    <citation type="submission" date="2020-02" db="EMBL/GenBank/DDBJ databases">
        <title>complete genome sequence of Rhodobacteraceae bacterium.</title>
        <authorList>
            <person name="Park J."/>
            <person name="Kim Y.-S."/>
            <person name="Kim K.-H."/>
        </authorList>
    </citation>
    <scope>NUCLEOTIDE SEQUENCE [LARGE SCALE GENOMIC DNA]</scope>
    <source>
        <strain evidence="1 2">RR4-56</strain>
    </source>
</reference>
<dbReference type="SUPFAM" id="SSF52540">
    <property type="entry name" value="P-loop containing nucleoside triphosphate hydrolases"/>
    <property type="match status" value="1"/>
</dbReference>
<accession>A0A7L5BU73</accession>
<dbReference type="Pfam" id="PF17784">
    <property type="entry name" value="Sulfotransfer_4"/>
    <property type="match status" value="1"/>
</dbReference>
<dbReference type="InterPro" id="IPR027417">
    <property type="entry name" value="P-loop_NTPase"/>
</dbReference>
<protein>
    <submittedName>
        <fullName evidence="1">Sulfotransferase family protein</fullName>
    </submittedName>
</protein>
<dbReference type="PANTHER" id="PTHR36978">
    <property type="entry name" value="P-LOOP CONTAINING NUCLEOTIDE TRIPHOSPHATE HYDROLASE"/>
    <property type="match status" value="1"/>
</dbReference>
<dbReference type="PANTHER" id="PTHR36978:SF4">
    <property type="entry name" value="P-LOOP CONTAINING NUCLEOSIDE TRIPHOSPHATE HYDROLASE PROTEIN"/>
    <property type="match status" value="1"/>
</dbReference>
<keyword evidence="2" id="KW-1185">Reference proteome</keyword>
<organism evidence="1 2">
    <name type="scientific">Pikeienuella piscinae</name>
    <dbReference type="NCBI Taxonomy" id="2748098"/>
    <lineage>
        <taxon>Bacteria</taxon>
        <taxon>Pseudomonadati</taxon>
        <taxon>Pseudomonadota</taxon>
        <taxon>Alphaproteobacteria</taxon>
        <taxon>Rhodobacterales</taxon>
        <taxon>Paracoccaceae</taxon>
        <taxon>Pikeienuella</taxon>
    </lineage>
</organism>
<name>A0A7L5BU73_9RHOB</name>
<dbReference type="Gene3D" id="3.40.50.300">
    <property type="entry name" value="P-loop containing nucleotide triphosphate hydrolases"/>
    <property type="match status" value="1"/>
</dbReference>
<evidence type="ECO:0000313" key="1">
    <source>
        <dbReference type="EMBL" id="QIE54493.1"/>
    </source>
</evidence>
<dbReference type="InterPro" id="IPR040632">
    <property type="entry name" value="Sulfotransfer_4"/>
</dbReference>
<dbReference type="GO" id="GO:0016740">
    <property type="term" value="F:transferase activity"/>
    <property type="evidence" value="ECO:0007669"/>
    <property type="project" value="UniProtKB-KW"/>
</dbReference>
<gene>
    <name evidence="1" type="ORF">G5B40_03000</name>
</gene>
<keyword evidence="1" id="KW-0808">Transferase</keyword>
<dbReference type="AlphaFoldDB" id="A0A7L5BU73"/>
<dbReference type="KEGG" id="hdh:G5B40_03000"/>
<proteinExistence type="predicted"/>
<dbReference type="Proteomes" id="UP000503336">
    <property type="component" value="Chromosome"/>
</dbReference>
<dbReference type="EMBL" id="CP049056">
    <property type="protein sequence ID" value="QIE54493.1"/>
    <property type="molecule type" value="Genomic_DNA"/>
</dbReference>
<dbReference type="RefSeq" id="WP_165094804.1">
    <property type="nucleotide sequence ID" value="NZ_CP049056.1"/>
</dbReference>